<evidence type="ECO:0000259" key="8">
    <source>
        <dbReference type="PROSITE" id="PS50928"/>
    </source>
</evidence>
<feature type="transmembrane region" description="Helical" evidence="7">
    <location>
        <begin position="12"/>
        <end position="30"/>
    </location>
</feature>
<dbReference type="EMBL" id="JAAXKZ010000023">
    <property type="protein sequence ID" value="NMH91704.1"/>
    <property type="molecule type" value="Genomic_DNA"/>
</dbReference>
<evidence type="ECO:0000256" key="3">
    <source>
        <dbReference type="ARBA" id="ARBA00022475"/>
    </source>
</evidence>
<dbReference type="PROSITE" id="PS50928">
    <property type="entry name" value="ABC_TM1"/>
    <property type="match status" value="1"/>
</dbReference>
<dbReference type="PANTHER" id="PTHR43163">
    <property type="entry name" value="DIPEPTIDE TRANSPORT SYSTEM PERMEASE PROTEIN DPPB-RELATED"/>
    <property type="match status" value="1"/>
</dbReference>
<dbReference type="PANTHER" id="PTHR43163:SF6">
    <property type="entry name" value="DIPEPTIDE TRANSPORT SYSTEM PERMEASE PROTEIN DPPB-RELATED"/>
    <property type="match status" value="1"/>
</dbReference>
<evidence type="ECO:0000256" key="2">
    <source>
        <dbReference type="ARBA" id="ARBA00022448"/>
    </source>
</evidence>
<keyword evidence="3" id="KW-1003">Cell membrane</keyword>
<comment type="subcellular location">
    <subcellularLocation>
        <location evidence="1 7">Cell membrane</location>
        <topology evidence="1 7">Multi-pass membrane protein</topology>
    </subcellularLocation>
</comment>
<dbReference type="Gene3D" id="1.10.3720.10">
    <property type="entry name" value="MetI-like"/>
    <property type="match status" value="1"/>
</dbReference>
<feature type="transmembrane region" description="Helical" evidence="7">
    <location>
        <begin position="99"/>
        <end position="125"/>
    </location>
</feature>
<evidence type="ECO:0000256" key="7">
    <source>
        <dbReference type="RuleBase" id="RU363032"/>
    </source>
</evidence>
<evidence type="ECO:0000313" key="10">
    <source>
        <dbReference type="Proteomes" id="UP000586918"/>
    </source>
</evidence>
<dbReference type="Pfam" id="PF00528">
    <property type="entry name" value="BPD_transp_1"/>
    <property type="match status" value="1"/>
</dbReference>
<keyword evidence="10" id="KW-1185">Reference proteome</keyword>
<evidence type="ECO:0000256" key="5">
    <source>
        <dbReference type="ARBA" id="ARBA00022989"/>
    </source>
</evidence>
<feature type="transmembrane region" description="Helical" evidence="7">
    <location>
        <begin position="239"/>
        <end position="263"/>
    </location>
</feature>
<feature type="domain" description="ABC transmembrane type-1" evidence="8">
    <location>
        <begin position="100"/>
        <end position="297"/>
    </location>
</feature>
<organism evidence="9 10">
    <name type="scientific">Pseudonocardia bannensis</name>
    <dbReference type="NCBI Taxonomy" id="630973"/>
    <lineage>
        <taxon>Bacteria</taxon>
        <taxon>Bacillati</taxon>
        <taxon>Actinomycetota</taxon>
        <taxon>Actinomycetes</taxon>
        <taxon>Pseudonocardiales</taxon>
        <taxon>Pseudonocardiaceae</taxon>
        <taxon>Pseudonocardia</taxon>
    </lineage>
</organism>
<dbReference type="AlphaFoldDB" id="A0A848DGN8"/>
<dbReference type="InterPro" id="IPR035906">
    <property type="entry name" value="MetI-like_sf"/>
</dbReference>
<comment type="caution">
    <text evidence="9">The sequence shown here is derived from an EMBL/GenBank/DDBJ whole genome shotgun (WGS) entry which is preliminary data.</text>
</comment>
<dbReference type="SUPFAM" id="SSF161098">
    <property type="entry name" value="MetI-like"/>
    <property type="match status" value="1"/>
</dbReference>
<evidence type="ECO:0000256" key="1">
    <source>
        <dbReference type="ARBA" id="ARBA00004651"/>
    </source>
</evidence>
<accession>A0A848DGN8</accession>
<gene>
    <name evidence="9" type="ORF">HF519_08945</name>
</gene>
<keyword evidence="5 7" id="KW-1133">Transmembrane helix</keyword>
<dbReference type="GO" id="GO:0005886">
    <property type="term" value="C:plasma membrane"/>
    <property type="evidence" value="ECO:0007669"/>
    <property type="project" value="UniProtKB-SubCell"/>
</dbReference>
<dbReference type="Proteomes" id="UP000586918">
    <property type="component" value="Unassembled WGS sequence"/>
</dbReference>
<reference evidence="9 10" key="1">
    <citation type="submission" date="2020-04" db="EMBL/GenBank/DDBJ databases">
        <authorList>
            <person name="Klaysubun C."/>
            <person name="Duangmal K."/>
            <person name="Lipun K."/>
        </authorList>
    </citation>
    <scope>NUCLEOTIDE SEQUENCE [LARGE SCALE GENOMIC DNA]</scope>
    <source>
        <strain evidence="9 10">DSM 45300</strain>
    </source>
</reference>
<evidence type="ECO:0000313" key="9">
    <source>
        <dbReference type="EMBL" id="NMH91704.1"/>
    </source>
</evidence>
<name>A0A848DGN8_9PSEU</name>
<dbReference type="GO" id="GO:0071916">
    <property type="term" value="F:dipeptide transmembrane transporter activity"/>
    <property type="evidence" value="ECO:0007669"/>
    <property type="project" value="TreeGrafter"/>
</dbReference>
<proteinExistence type="inferred from homology"/>
<evidence type="ECO:0000256" key="6">
    <source>
        <dbReference type="ARBA" id="ARBA00023136"/>
    </source>
</evidence>
<keyword evidence="2 7" id="KW-0813">Transport</keyword>
<sequence>MPAGVLRRVLSIPVLIVAASFGIFLLPRLAGADTTRAVIRARTAEAAPDPEVAARVARELGLDRSLLEQYLAWLGHAVRGDLGFSFATRTPVAPQLFDALGVSAVLTALALLLAAVVGIPAGVYAARRPGGWLDRSVTGLSVAGVAVPEFILAPVLVLIFAVGMGVLPATGWGDPVQAVLPVATLAAFPTALAAQLTRADMLDVLGRPHVTLARAKGLSERRVIWVHAARLACTSVTSLSGIFFAGMLSGAVVVEVIFAVPGLGRLLYDAVMAQDLPMLQSGLLLVVAIAVAASLLAESVALLGDPVARQVRAGR</sequence>
<feature type="transmembrane region" description="Helical" evidence="7">
    <location>
        <begin position="283"/>
        <end position="303"/>
    </location>
</feature>
<keyword evidence="6 7" id="KW-0472">Membrane</keyword>
<dbReference type="InterPro" id="IPR000515">
    <property type="entry name" value="MetI-like"/>
</dbReference>
<evidence type="ECO:0000256" key="4">
    <source>
        <dbReference type="ARBA" id="ARBA00022692"/>
    </source>
</evidence>
<protein>
    <submittedName>
        <fullName evidence="9">ABC transporter permease</fullName>
    </submittedName>
</protein>
<feature type="transmembrane region" description="Helical" evidence="7">
    <location>
        <begin position="178"/>
        <end position="197"/>
    </location>
</feature>
<keyword evidence="4 7" id="KW-0812">Transmembrane</keyword>
<dbReference type="RefSeq" id="WP_169412070.1">
    <property type="nucleotide sequence ID" value="NZ_JAAXKZ010000023.1"/>
</dbReference>
<feature type="transmembrane region" description="Helical" evidence="7">
    <location>
        <begin position="137"/>
        <end position="166"/>
    </location>
</feature>
<dbReference type="CDD" id="cd06261">
    <property type="entry name" value="TM_PBP2"/>
    <property type="match status" value="1"/>
</dbReference>
<comment type="similarity">
    <text evidence="7">Belongs to the binding-protein-dependent transport system permease family.</text>
</comment>